<evidence type="ECO:0000256" key="1">
    <source>
        <dbReference type="SAM" id="MobiDB-lite"/>
    </source>
</evidence>
<proteinExistence type="predicted"/>
<protein>
    <recommendedName>
        <fullName evidence="2">BHLH domain-containing protein</fullName>
    </recommendedName>
</protein>
<dbReference type="InterPro" id="IPR036638">
    <property type="entry name" value="HLH_DNA-bd_sf"/>
</dbReference>
<name>A0AA40DSV8_9PEZI</name>
<feature type="region of interest" description="Disordered" evidence="1">
    <location>
        <begin position="170"/>
        <end position="204"/>
    </location>
</feature>
<feature type="region of interest" description="Disordered" evidence="1">
    <location>
        <begin position="325"/>
        <end position="366"/>
    </location>
</feature>
<dbReference type="Gene3D" id="4.10.280.10">
    <property type="entry name" value="Helix-loop-helix DNA-binding domain"/>
    <property type="match status" value="1"/>
</dbReference>
<dbReference type="AlphaFoldDB" id="A0AA40DSV8"/>
<feature type="region of interest" description="Disordered" evidence="1">
    <location>
        <begin position="1"/>
        <end position="44"/>
    </location>
</feature>
<feature type="domain" description="BHLH" evidence="2">
    <location>
        <begin position="252"/>
        <end position="319"/>
    </location>
</feature>
<feature type="region of interest" description="Disordered" evidence="1">
    <location>
        <begin position="126"/>
        <end position="154"/>
    </location>
</feature>
<dbReference type="Pfam" id="PF00010">
    <property type="entry name" value="HLH"/>
    <property type="match status" value="1"/>
</dbReference>
<dbReference type="GO" id="GO:0046983">
    <property type="term" value="F:protein dimerization activity"/>
    <property type="evidence" value="ECO:0007669"/>
    <property type="project" value="InterPro"/>
</dbReference>
<keyword evidence="4" id="KW-1185">Reference proteome</keyword>
<evidence type="ECO:0000259" key="2">
    <source>
        <dbReference type="PROSITE" id="PS50888"/>
    </source>
</evidence>
<evidence type="ECO:0000313" key="3">
    <source>
        <dbReference type="EMBL" id="KAK0712191.1"/>
    </source>
</evidence>
<dbReference type="InterPro" id="IPR011598">
    <property type="entry name" value="bHLH_dom"/>
</dbReference>
<gene>
    <name evidence="3" type="ORF">B0T21DRAFT_415763</name>
</gene>
<dbReference type="PROSITE" id="PS50888">
    <property type="entry name" value="BHLH"/>
    <property type="match status" value="1"/>
</dbReference>
<dbReference type="Proteomes" id="UP001172159">
    <property type="component" value="Unassembled WGS sequence"/>
</dbReference>
<dbReference type="SUPFAM" id="SSF47459">
    <property type="entry name" value="HLH, helix-loop-helix DNA-binding domain"/>
    <property type="match status" value="1"/>
</dbReference>
<feature type="compositionally biased region" description="Basic residues" evidence="1">
    <location>
        <begin position="170"/>
        <end position="181"/>
    </location>
</feature>
<dbReference type="EMBL" id="JAUKTV010000016">
    <property type="protein sequence ID" value="KAK0712191.1"/>
    <property type="molecule type" value="Genomic_DNA"/>
</dbReference>
<sequence length="366" mass="41126">MHHPLSSSLAVYRPDSGADSSFPERHLDDLRDSPTEWPNHEDTARFSPISLEFPEAGLPKLQTFESNSSSVWPQGWVSQPHSLLHRHQISVQTGPIEQALLHPSFRQTTSPVQAEWDLFRGASGHSPGHFQWNAPQRRSNAEEDSDSNQSLNDSIEDFLPPLSTWNATHRVRRKSAHRITKPTRMPVGPAVSHSILSDRQPHESSPDLFDFAGTNMFHAQPSHDQMISGDGNGTTNFGFPQGEEPTAEKAHSKRIAHKLSEKTRRNRLTLAIREIQKLLPSESDRDDLPLADSELLIRPGVPSSKLDVVEMAIGFIRKLKEENASMTKRLRDMEQKPAQEECRCRKEEQGKEETPSAKGSEGKSKE</sequence>
<feature type="compositionally biased region" description="Basic and acidic residues" evidence="1">
    <location>
        <begin position="22"/>
        <end position="44"/>
    </location>
</feature>
<reference evidence="3" key="1">
    <citation type="submission" date="2023-06" db="EMBL/GenBank/DDBJ databases">
        <title>Genome-scale phylogeny and comparative genomics of the fungal order Sordariales.</title>
        <authorList>
            <consortium name="Lawrence Berkeley National Laboratory"/>
            <person name="Hensen N."/>
            <person name="Bonometti L."/>
            <person name="Westerberg I."/>
            <person name="Brannstrom I.O."/>
            <person name="Guillou S."/>
            <person name="Cros-Aarteil S."/>
            <person name="Calhoun S."/>
            <person name="Haridas S."/>
            <person name="Kuo A."/>
            <person name="Mondo S."/>
            <person name="Pangilinan J."/>
            <person name="Riley R."/>
            <person name="Labutti K."/>
            <person name="Andreopoulos B."/>
            <person name="Lipzen A."/>
            <person name="Chen C."/>
            <person name="Yanf M."/>
            <person name="Daum C."/>
            <person name="Ng V."/>
            <person name="Clum A."/>
            <person name="Steindorff A."/>
            <person name="Ohm R."/>
            <person name="Martin F."/>
            <person name="Silar P."/>
            <person name="Natvig D."/>
            <person name="Lalanne C."/>
            <person name="Gautier V."/>
            <person name="Ament-Velasquez S.L."/>
            <person name="Kruys A."/>
            <person name="Hutchinson M.I."/>
            <person name="Powell A.J."/>
            <person name="Barry K."/>
            <person name="Miller A.N."/>
            <person name="Grigoriev I.V."/>
            <person name="Debuchy R."/>
            <person name="Gladieux P."/>
            <person name="Thoren M.H."/>
            <person name="Johannesson H."/>
        </authorList>
    </citation>
    <scope>NUCLEOTIDE SEQUENCE</scope>
    <source>
        <strain evidence="3">CBS 540.89</strain>
    </source>
</reference>
<evidence type="ECO:0000313" key="4">
    <source>
        <dbReference type="Proteomes" id="UP001172159"/>
    </source>
</evidence>
<organism evidence="3 4">
    <name type="scientific">Apiosordaria backusii</name>
    <dbReference type="NCBI Taxonomy" id="314023"/>
    <lineage>
        <taxon>Eukaryota</taxon>
        <taxon>Fungi</taxon>
        <taxon>Dikarya</taxon>
        <taxon>Ascomycota</taxon>
        <taxon>Pezizomycotina</taxon>
        <taxon>Sordariomycetes</taxon>
        <taxon>Sordariomycetidae</taxon>
        <taxon>Sordariales</taxon>
        <taxon>Lasiosphaeriaceae</taxon>
        <taxon>Apiosordaria</taxon>
    </lineage>
</organism>
<comment type="caution">
    <text evidence="3">The sequence shown here is derived from an EMBL/GenBank/DDBJ whole genome shotgun (WGS) entry which is preliminary data.</text>
</comment>
<accession>A0AA40DSV8</accession>